<dbReference type="OrthoDB" id="3344688at2759"/>
<gene>
    <name evidence="2" type="ORF">SeLEV6574_g05437</name>
</gene>
<dbReference type="EMBL" id="QEAM01000256">
    <property type="protein sequence ID" value="TPX42737.1"/>
    <property type="molecule type" value="Genomic_DNA"/>
</dbReference>
<protein>
    <submittedName>
        <fullName evidence="2">DNA-directed DNA polymerase</fullName>
    </submittedName>
</protein>
<dbReference type="Proteomes" id="UP000320475">
    <property type="component" value="Unassembled WGS sequence"/>
</dbReference>
<keyword evidence="2" id="KW-0239">DNA-directed DNA polymerase</keyword>
<evidence type="ECO:0000259" key="1">
    <source>
        <dbReference type="Pfam" id="PF07727"/>
    </source>
</evidence>
<proteinExistence type="predicted"/>
<dbReference type="InterPro" id="IPR043502">
    <property type="entry name" value="DNA/RNA_pol_sf"/>
</dbReference>
<dbReference type="PANTHER" id="PTHR11439">
    <property type="entry name" value="GAG-POL-RELATED RETROTRANSPOSON"/>
    <property type="match status" value="1"/>
</dbReference>
<evidence type="ECO:0000313" key="3">
    <source>
        <dbReference type="Proteomes" id="UP000320475"/>
    </source>
</evidence>
<evidence type="ECO:0000313" key="2">
    <source>
        <dbReference type="EMBL" id="TPX42737.1"/>
    </source>
</evidence>
<dbReference type="AlphaFoldDB" id="A0A507CUA5"/>
<dbReference type="SUPFAM" id="SSF56672">
    <property type="entry name" value="DNA/RNA polymerases"/>
    <property type="match status" value="1"/>
</dbReference>
<comment type="caution">
    <text evidence="2">The sequence shown here is derived from an EMBL/GenBank/DDBJ whole genome shotgun (WGS) entry which is preliminary data.</text>
</comment>
<dbReference type="VEuPathDB" id="FungiDB:SeMB42_g02120"/>
<dbReference type="VEuPathDB" id="FungiDB:SeMB42_g00830"/>
<dbReference type="PANTHER" id="PTHR11439:SF467">
    <property type="entry name" value="INTEGRASE CATALYTIC DOMAIN-CONTAINING PROTEIN"/>
    <property type="match status" value="1"/>
</dbReference>
<sequence length="708" mass="80735">MDVSTAFLHGEIDAEVYMDPPDGFTDNSSTPLVMKLKKGVYGLKQAGRIWNAKVNHTLLSGGFTQLITDSTIYVKGEGERKCYIVLYVDDLLIASKDIRAIEEIKRILHTEYRMKELGEVGVFIGVHIKRDLNKRKVYLSQSQYIKSMLEKFEMNECNAKDSPGQSGRTKRGSSNNRFRDRVLYQSAVGALNWIAVNTRPDIASATGVAAQHVQNPTVNDWLLVKRIMSYLKGTIGHALALGGSLIDDSLAVHVDSNWAGNAGKDMSMRSRHGCSKRRIRMSRNRDTNDIGKWNRPKGLEPTLDKGYFHSNPNRRSTASQIFPKMSKFVIFVVLMLELCHQVAPMNAGQDLIDIQAKVDALEPKVIKAVADIKKGRLLYDLSYVLYVTSDDGMAVFFDDDLPAQQPYLGNPEYTKKLVLLTYMWFCVLPPILANIYKFHDLYYPEAPLEPRTRLELLRRLHSIQAGMKAKMAKYDVHFTMQEVMAEDDGMGFINCYVDDPYERLNSDIGTAYGVLKTEAIKILLHVDRHILPVTDYEVQRILHDFGLNEDMEREIGRRSRLLKKDELDKIFEALKNAFASVPDSDTSLAYKLVKMHYDSLLSQLETFLALRRQLVTLDLTNEVETQAFRKQVLDFLRVTHHRTVITNTGELGKAIYEAVRNGSQKGYVEVGDDLLTDRPLQYMHELIHSHDRLHFYESSMCKNWTSLQ</sequence>
<organism evidence="2 3">
    <name type="scientific">Synchytrium endobioticum</name>
    <dbReference type="NCBI Taxonomy" id="286115"/>
    <lineage>
        <taxon>Eukaryota</taxon>
        <taxon>Fungi</taxon>
        <taxon>Fungi incertae sedis</taxon>
        <taxon>Chytridiomycota</taxon>
        <taxon>Chytridiomycota incertae sedis</taxon>
        <taxon>Chytridiomycetes</taxon>
        <taxon>Synchytriales</taxon>
        <taxon>Synchytriaceae</taxon>
        <taxon>Synchytrium</taxon>
    </lineage>
</organism>
<dbReference type="Pfam" id="PF07727">
    <property type="entry name" value="RVT_2"/>
    <property type="match status" value="1"/>
</dbReference>
<accession>A0A507CUA5</accession>
<reference evidence="2 3" key="1">
    <citation type="journal article" date="2019" name="Sci. Rep.">
        <title>Comparative genomics of chytrid fungi reveal insights into the obligate biotrophic and pathogenic lifestyle of Synchytrium endobioticum.</title>
        <authorList>
            <person name="van de Vossenberg B.T.L.H."/>
            <person name="Warris S."/>
            <person name="Nguyen H.D.T."/>
            <person name="van Gent-Pelzer M.P.E."/>
            <person name="Joly D.L."/>
            <person name="van de Geest H.C."/>
            <person name="Bonants P.J.M."/>
            <person name="Smith D.S."/>
            <person name="Levesque C.A."/>
            <person name="van der Lee T.A.J."/>
        </authorList>
    </citation>
    <scope>NUCLEOTIDE SEQUENCE [LARGE SCALE GENOMIC DNA]</scope>
    <source>
        <strain evidence="2 3">LEV6574</strain>
    </source>
</reference>
<feature type="domain" description="Reverse transcriptase Ty1/copia-type" evidence="1">
    <location>
        <begin position="1"/>
        <end position="163"/>
    </location>
</feature>
<dbReference type="GO" id="GO:0003887">
    <property type="term" value="F:DNA-directed DNA polymerase activity"/>
    <property type="evidence" value="ECO:0007669"/>
    <property type="project" value="UniProtKB-KW"/>
</dbReference>
<keyword evidence="2" id="KW-0548">Nucleotidyltransferase</keyword>
<name>A0A507CUA5_9FUNG</name>
<dbReference type="InterPro" id="IPR013103">
    <property type="entry name" value="RVT_2"/>
</dbReference>
<keyword evidence="2" id="KW-0808">Transferase</keyword>